<dbReference type="PANTHER" id="PTHR44520">
    <property type="entry name" value="RESPONSE REGULATOR RCP1-RELATED"/>
    <property type="match status" value="1"/>
</dbReference>
<gene>
    <name evidence="3" type="ORF">UABAM_04115</name>
</gene>
<evidence type="ECO:0000256" key="1">
    <source>
        <dbReference type="PROSITE-ProRule" id="PRU00169"/>
    </source>
</evidence>
<accession>A0A5S9IQA6</accession>
<proteinExistence type="predicted"/>
<dbReference type="Gene3D" id="3.40.50.2300">
    <property type="match status" value="1"/>
</dbReference>
<dbReference type="InterPro" id="IPR001789">
    <property type="entry name" value="Sig_transdc_resp-reg_receiver"/>
</dbReference>
<dbReference type="Pfam" id="PF00072">
    <property type="entry name" value="Response_reg"/>
    <property type="match status" value="1"/>
</dbReference>
<reference evidence="3 4" key="1">
    <citation type="submission" date="2019-08" db="EMBL/GenBank/DDBJ databases">
        <title>Complete genome sequence of Candidatus Uab amorphum.</title>
        <authorList>
            <person name="Shiratori T."/>
            <person name="Suzuki S."/>
            <person name="Kakizawa Y."/>
            <person name="Ishida K."/>
        </authorList>
    </citation>
    <scope>NUCLEOTIDE SEQUENCE [LARGE SCALE GENOMIC DNA]</scope>
    <source>
        <strain evidence="3 4">SRT547</strain>
    </source>
</reference>
<dbReference type="EMBL" id="AP019860">
    <property type="protein sequence ID" value="BBM85737.1"/>
    <property type="molecule type" value="Genomic_DNA"/>
</dbReference>
<evidence type="ECO:0000313" key="4">
    <source>
        <dbReference type="Proteomes" id="UP000326354"/>
    </source>
</evidence>
<protein>
    <submittedName>
        <fullName evidence="3">Response regulator</fullName>
    </submittedName>
</protein>
<keyword evidence="1" id="KW-0597">Phosphoprotein</keyword>
<dbReference type="PROSITE" id="PS50110">
    <property type="entry name" value="RESPONSE_REGULATORY"/>
    <property type="match status" value="1"/>
</dbReference>
<sequence length="149" mass="17329">MIKQFQPILVVEDSDDDYEITFRAFKKNENLKNPIYRSETGQEALDFVFNRGKYSNPQHAPRPGIILLDLNIPGIHGIKVLKTIKEHEQYKTIPVIVFTTSENEQDIQKCYMQGANTFITKPVELQNFFATIKTLREYWFGAAVIPKKY</sequence>
<dbReference type="GO" id="GO:0000160">
    <property type="term" value="P:phosphorelay signal transduction system"/>
    <property type="evidence" value="ECO:0007669"/>
    <property type="project" value="InterPro"/>
</dbReference>
<dbReference type="Proteomes" id="UP000326354">
    <property type="component" value="Chromosome"/>
</dbReference>
<keyword evidence="4" id="KW-1185">Reference proteome</keyword>
<name>A0A5S9IQA6_UABAM</name>
<organism evidence="3 4">
    <name type="scientific">Uabimicrobium amorphum</name>
    <dbReference type="NCBI Taxonomy" id="2596890"/>
    <lineage>
        <taxon>Bacteria</taxon>
        <taxon>Pseudomonadati</taxon>
        <taxon>Planctomycetota</taxon>
        <taxon>Candidatus Uabimicrobiia</taxon>
        <taxon>Candidatus Uabimicrobiales</taxon>
        <taxon>Candidatus Uabimicrobiaceae</taxon>
        <taxon>Candidatus Uabimicrobium</taxon>
    </lineage>
</organism>
<dbReference type="RefSeq" id="WP_151969827.1">
    <property type="nucleotide sequence ID" value="NZ_AP019860.1"/>
</dbReference>
<dbReference type="OrthoDB" id="195863at2"/>
<evidence type="ECO:0000259" key="2">
    <source>
        <dbReference type="PROSITE" id="PS50110"/>
    </source>
</evidence>
<feature type="domain" description="Response regulatory" evidence="2">
    <location>
        <begin position="7"/>
        <end position="136"/>
    </location>
</feature>
<dbReference type="SMART" id="SM00448">
    <property type="entry name" value="REC"/>
    <property type="match status" value="1"/>
</dbReference>
<dbReference type="InterPro" id="IPR011006">
    <property type="entry name" value="CheY-like_superfamily"/>
</dbReference>
<feature type="modified residue" description="4-aspartylphosphate" evidence="1">
    <location>
        <position position="69"/>
    </location>
</feature>
<dbReference type="AlphaFoldDB" id="A0A5S9IQA6"/>
<evidence type="ECO:0000313" key="3">
    <source>
        <dbReference type="EMBL" id="BBM85737.1"/>
    </source>
</evidence>
<dbReference type="InterPro" id="IPR052893">
    <property type="entry name" value="TCS_response_regulator"/>
</dbReference>
<dbReference type="SUPFAM" id="SSF52172">
    <property type="entry name" value="CheY-like"/>
    <property type="match status" value="1"/>
</dbReference>
<dbReference type="CDD" id="cd17557">
    <property type="entry name" value="REC_Rcp-like"/>
    <property type="match status" value="1"/>
</dbReference>
<dbReference type="KEGG" id="uam:UABAM_04115"/>